<dbReference type="GO" id="GO:0004175">
    <property type="term" value="F:endopeptidase activity"/>
    <property type="evidence" value="ECO:0007669"/>
    <property type="project" value="UniProtKB-ARBA"/>
</dbReference>
<feature type="transmembrane region" description="Helical" evidence="1">
    <location>
        <begin position="32"/>
        <end position="53"/>
    </location>
</feature>
<comment type="caution">
    <text evidence="3">The sequence shown here is derived from an EMBL/GenBank/DDBJ whole genome shotgun (WGS) entry which is preliminary data.</text>
</comment>
<feature type="domain" description="CAAX prenyl protease 2/Lysostaphin resistance protein A-like" evidence="2">
    <location>
        <begin position="143"/>
        <end position="234"/>
    </location>
</feature>
<organism evidence="3 4">
    <name type="scientific">Candidatus Agrococcus pullicola</name>
    <dbReference type="NCBI Taxonomy" id="2838429"/>
    <lineage>
        <taxon>Bacteria</taxon>
        <taxon>Bacillati</taxon>
        <taxon>Actinomycetota</taxon>
        <taxon>Actinomycetes</taxon>
        <taxon>Micrococcales</taxon>
        <taxon>Microbacteriaceae</taxon>
        <taxon>Agrococcus</taxon>
    </lineage>
</organism>
<keyword evidence="1" id="KW-1133">Transmembrane helix</keyword>
<keyword evidence="3" id="KW-0482">Metalloprotease</keyword>
<reference evidence="3" key="1">
    <citation type="journal article" date="2021" name="PeerJ">
        <title>Extensive microbial diversity within the chicken gut microbiome revealed by metagenomics and culture.</title>
        <authorList>
            <person name="Gilroy R."/>
            <person name="Ravi A."/>
            <person name="Getino M."/>
            <person name="Pursley I."/>
            <person name="Horton D.L."/>
            <person name="Alikhan N.F."/>
            <person name="Baker D."/>
            <person name="Gharbi K."/>
            <person name="Hall N."/>
            <person name="Watson M."/>
            <person name="Adriaenssens E.M."/>
            <person name="Foster-Nyarko E."/>
            <person name="Jarju S."/>
            <person name="Secka A."/>
            <person name="Antonio M."/>
            <person name="Oren A."/>
            <person name="Chaudhuri R.R."/>
            <person name="La Ragione R."/>
            <person name="Hildebrand F."/>
            <person name="Pallen M.J."/>
        </authorList>
    </citation>
    <scope>NUCLEOTIDE SEQUENCE</scope>
    <source>
        <strain evidence="3">ChiGjej1B1-98</strain>
    </source>
</reference>
<feature type="transmembrane region" description="Helical" evidence="1">
    <location>
        <begin position="107"/>
        <end position="127"/>
    </location>
</feature>
<dbReference type="GO" id="GO:0008237">
    <property type="term" value="F:metallopeptidase activity"/>
    <property type="evidence" value="ECO:0007669"/>
    <property type="project" value="UniProtKB-KW"/>
</dbReference>
<dbReference type="EMBL" id="DXDC01000038">
    <property type="protein sequence ID" value="HIY64923.1"/>
    <property type="molecule type" value="Genomic_DNA"/>
</dbReference>
<feature type="transmembrane region" description="Helical" evidence="1">
    <location>
        <begin position="177"/>
        <end position="195"/>
    </location>
</feature>
<dbReference type="GO" id="GO:0080120">
    <property type="term" value="P:CAAX-box protein maturation"/>
    <property type="evidence" value="ECO:0007669"/>
    <property type="project" value="UniProtKB-ARBA"/>
</dbReference>
<keyword evidence="1" id="KW-0812">Transmembrane</keyword>
<feature type="transmembrane region" description="Helical" evidence="1">
    <location>
        <begin position="6"/>
        <end position="25"/>
    </location>
</feature>
<dbReference type="InterPro" id="IPR003675">
    <property type="entry name" value="Rce1/LyrA-like_dom"/>
</dbReference>
<keyword evidence="1" id="KW-0472">Membrane</keyword>
<dbReference type="Proteomes" id="UP000824005">
    <property type="component" value="Unassembled WGS sequence"/>
</dbReference>
<sequence length="244" mass="26267">METLLPYLLLILPGIVLITLAFLLVRSANPILRVVMLILGFILIRDAMTPTGLWEFGVANGMTPWLRMSHDPFVLVAFGLGSLVLVGATLIDPKLRRLVTWGRPRPVPIIAGFTGGVLAAAPFVLLSMGTPISERGGDVALATLLPLAFMAFAGNFSEEVFFRGYLQGWLEQQMPKLRAALSSGVIFAACHVFLATTVTDVGWPLLVFTLVEGLVCALLRMRWGVIPAAIAHGTAIFLMSAGLL</sequence>
<protein>
    <submittedName>
        <fullName evidence="3">CPBP family intramembrane metalloprotease</fullName>
    </submittedName>
</protein>
<dbReference type="Pfam" id="PF02517">
    <property type="entry name" value="Rce1-like"/>
    <property type="match status" value="1"/>
</dbReference>
<name>A0A9D2C8N1_9MICO</name>
<feature type="transmembrane region" description="Helical" evidence="1">
    <location>
        <begin position="73"/>
        <end position="95"/>
    </location>
</feature>
<feature type="transmembrane region" description="Helical" evidence="1">
    <location>
        <begin position="139"/>
        <end position="156"/>
    </location>
</feature>
<evidence type="ECO:0000313" key="4">
    <source>
        <dbReference type="Proteomes" id="UP000824005"/>
    </source>
</evidence>
<dbReference type="AlphaFoldDB" id="A0A9D2C8N1"/>
<feature type="transmembrane region" description="Helical" evidence="1">
    <location>
        <begin position="226"/>
        <end position="243"/>
    </location>
</feature>
<keyword evidence="3" id="KW-0645">Protease</keyword>
<evidence type="ECO:0000259" key="2">
    <source>
        <dbReference type="Pfam" id="PF02517"/>
    </source>
</evidence>
<evidence type="ECO:0000256" key="1">
    <source>
        <dbReference type="SAM" id="Phobius"/>
    </source>
</evidence>
<gene>
    <name evidence="3" type="ORF">H9830_01440</name>
</gene>
<accession>A0A9D2C8N1</accession>
<proteinExistence type="predicted"/>
<keyword evidence="3" id="KW-0378">Hydrolase</keyword>
<reference evidence="3" key="2">
    <citation type="submission" date="2021-04" db="EMBL/GenBank/DDBJ databases">
        <authorList>
            <person name="Gilroy R."/>
        </authorList>
    </citation>
    <scope>NUCLEOTIDE SEQUENCE</scope>
    <source>
        <strain evidence="3">ChiGjej1B1-98</strain>
    </source>
</reference>
<evidence type="ECO:0000313" key="3">
    <source>
        <dbReference type="EMBL" id="HIY64923.1"/>
    </source>
</evidence>